<dbReference type="Proteomes" id="UP000244911">
    <property type="component" value="Unassembled WGS sequence"/>
</dbReference>
<sequence length="81" mass="9427">MKAANTKTSLQKGFTYRMVLPAWRLFGVRVEEDEGKDKVSREEIEGIFDDVLRKDQDADALTPEELREKGRTERIRAALWD</sequence>
<evidence type="ECO:0000313" key="2">
    <source>
        <dbReference type="Proteomes" id="UP000244911"/>
    </source>
</evidence>
<dbReference type="AlphaFoldDB" id="A0A2R8AJH2"/>
<keyword evidence="2" id="KW-1185">Reference proteome</keyword>
<accession>A0A2R8AJH2</accession>
<organism evidence="1 2">
    <name type="scientific">Aliiroseovarius pelagivivens</name>
    <dbReference type="NCBI Taxonomy" id="1639690"/>
    <lineage>
        <taxon>Bacteria</taxon>
        <taxon>Pseudomonadati</taxon>
        <taxon>Pseudomonadota</taxon>
        <taxon>Alphaproteobacteria</taxon>
        <taxon>Rhodobacterales</taxon>
        <taxon>Paracoccaceae</taxon>
        <taxon>Aliiroseovarius</taxon>
    </lineage>
</organism>
<evidence type="ECO:0000313" key="1">
    <source>
        <dbReference type="EMBL" id="SPF76049.1"/>
    </source>
</evidence>
<protein>
    <submittedName>
        <fullName evidence="1">Uncharacterized protein</fullName>
    </submittedName>
</protein>
<proteinExistence type="predicted"/>
<name>A0A2R8AJH2_9RHOB</name>
<dbReference type="OrthoDB" id="9920774at2"/>
<gene>
    <name evidence="1" type="ORF">ALP8811_01046</name>
</gene>
<reference evidence="1 2" key="1">
    <citation type="submission" date="2018-03" db="EMBL/GenBank/DDBJ databases">
        <authorList>
            <person name="Keele B.F."/>
        </authorList>
    </citation>
    <scope>NUCLEOTIDE SEQUENCE [LARGE SCALE GENOMIC DNA]</scope>
    <source>
        <strain evidence="1 2">CECT 8811</strain>
    </source>
</reference>
<dbReference type="RefSeq" id="WP_108856094.1">
    <property type="nucleotide sequence ID" value="NZ_OMOI01000001.1"/>
</dbReference>
<dbReference type="EMBL" id="OMOI01000001">
    <property type="protein sequence ID" value="SPF76049.1"/>
    <property type="molecule type" value="Genomic_DNA"/>
</dbReference>